<organism evidence="2 3">
    <name type="scientific">Dethiosulfatibacter aminovorans DSM 17477</name>
    <dbReference type="NCBI Taxonomy" id="1121476"/>
    <lineage>
        <taxon>Bacteria</taxon>
        <taxon>Bacillati</taxon>
        <taxon>Bacillota</taxon>
        <taxon>Tissierellia</taxon>
        <taxon>Dethiosulfatibacter</taxon>
    </lineage>
</organism>
<evidence type="ECO:0000313" key="2">
    <source>
        <dbReference type="EMBL" id="SHJ51071.1"/>
    </source>
</evidence>
<sequence>MEIRKTKMEDLNEVMEIYSRARQYMKDNGNPNQWVNGYPPEEVVREDILSGASYLCIEEDKTAAVFYFDPQAEDPDYKEIFDGKWLNDEPYGVIHRIAVALHKKGVASYCLDWSLNQCGNLKIDTHRDNLPMQAMLEKKGFVQCGIIYTRDGSERLAYQKIK</sequence>
<dbReference type="InterPro" id="IPR016181">
    <property type="entry name" value="Acyl_CoA_acyltransferase"/>
</dbReference>
<evidence type="ECO:0000259" key="1">
    <source>
        <dbReference type="PROSITE" id="PS51186"/>
    </source>
</evidence>
<dbReference type="AlphaFoldDB" id="A0A1M6JWK4"/>
<dbReference type="EMBL" id="FQZL01000023">
    <property type="protein sequence ID" value="SHJ51071.1"/>
    <property type="molecule type" value="Genomic_DNA"/>
</dbReference>
<dbReference type="InterPro" id="IPR000182">
    <property type="entry name" value="GNAT_dom"/>
</dbReference>
<protein>
    <recommendedName>
        <fullName evidence="1">N-acetyltransferase domain-containing protein</fullName>
    </recommendedName>
</protein>
<gene>
    <name evidence="2" type="ORF">SAMN02745751_02734</name>
</gene>
<dbReference type="STRING" id="1121476.SAMN02745751_02734"/>
<dbReference type="Gene3D" id="3.40.630.30">
    <property type="match status" value="1"/>
</dbReference>
<dbReference type="OrthoDB" id="9796381at2"/>
<evidence type="ECO:0000313" key="3">
    <source>
        <dbReference type="Proteomes" id="UP000184052"/>
    </source>
</evidence>
<name>A0A1M6JWK4_9FIRM</name>
<dbReference type="PROSITE" id="PS51186">
    <property type="entry name" value="GNAT"/>
    <property type="match status" value="1"/>
</dbReference>
<dbReference type="RefSeq" id="WP_073050128.1">
    <property type="nucleotide sequence ID" value="NZ_FQZL01000023.1"/>
</dbReference>
<accession>A0A1M6JWK4</accession>
<dbReference type="SUPFAM" id="SSF55729">
    <property type="entry name" value="Acyl-CoA N-acyltransferases (Nat)"/>
    <property type="match status" value="1"/>
</dbReference>
<feature type="domain" description="N-acetyltransferase" evidence="1">
    <location>
        <begin position="1"/>
        <end position="162"/>
    </location>
</feature>
<proteinExistence type="predicted"/>
<dbReference type="GO" id="GO:0016747">
    <property type="term" value="F:acyltransferase activity, transferring groups other than amino-acyl groups"/>
    <property type="evidence" value="ECO:0007669"/>
    <property type="project" value="InterPro"/>
</dbReference>
<reference evidence="2 3" key="1">
    <citation type="submission" date="2016-11" db="EMBL/GenBank/DDBJ databases">
        <authorList>
            <person name="Jaros S."/>
            <person name="Januszkiewicz K."/>
            <person name="Wedrychowicz H."/>
        </authorList>
    </citation>
    <scope>NUCLEOTIDE SEQUENCE [LARGE SCALE GENOMIC DNA]</scope>
    <source>
        <strain evidence="2 3">DSM 17477</strain>
    </source>
</reference>
<dbReference type="Proteomes" id="UP000184052">
    <property type="component" value="Unassembled WGS sequence"/>
</dbReference>
<keyword evidence="3" id="KW-1185">Reference proteome</keyword>